<dbReference type="GO" id="GO:0008270">
    <property type="term" value="F:zinc ion binding"/>
    <property type="evidence" value="ECO:0007669"/>
    <property type="project" value="UniProtKB-KW"/>
</dbReference>
<dbReference type="PANTHER" id="PTHR46600">
    <property type="entry name" value="THAP DOMAIN-CONTAINING"/>
    <property type="match status" value="1"/>
</dbReference>
<dbReference type="InterPro" id="IPR026516">
    <property type="entry name" value="THAP1/10"/>
</dbReference>
<evidence type="ECO:0000256" key="3">
    <source>
        <dbReference type="ARBA" id="ARBA00022833"/>
    </source>
</evidence>
<organism evidence="8 9">
    <name type="scientific">Sphaeramia orbicularis</name>
    <name type="common">orbiculate cardinalfish</name>
    <dbReference type="NCBI Taxonomy" id="375764"/>
    <lineage>
        <taxon>Eukaryota</taxon>
        <taxon>Metazoa</taxon>
        <taxon>Chordata</taxon>
        <taxon>Craniata</taxon>
        <taxon>Vertebrata</taxon>
        <taxon>Euteleostomi</taxon>
        <taxon>Actinopterygii</taxon>
        <taxon>Neopterygii</taxon>
        <taxon>Teleostei</taxon>
        <taxon>Neoteleostei</taxon>
        <taxon>Acanthomorphata</taxon>
        <taxon>Gobiaria</taxon>
        <taxon>Kurtiformes</taxon>
        <taxon>Apogonoidei</taxon>
        <taxon>Apogonidae</taxon>
        <taxon>Apogoninae</taxon>
        <taxon>Sphaeramia</taxon>
    </lineage>
</organism>
<dbReference type="Proteomes" id="UP000472271">
    <property type="component" value="Chromosome 1"/>
</dbReference>
<evidence type="ECO:0000259" key="7">
    <source>
        <dbReference type="PROSITE" id="PS50950"/>
    </source>
</evidence>
<comment type="subcellular location">
    <subcellularLocation>
        <location evidence="6">Nucleus</location>
        <location evidence="6">Nucleoplasm</location>
    </subcellularLocation>
</comment>
<keyword evidence="2 5" id="KW-0863">Zinc-finger</keyword>
<keyword evidence="6" id="KW-0804">Transcription</keyword>
<dbReference type="GO" id="GO:0043565">
    <property type="term" value="F:sequence-specific DNA binding"/>
    <property type="evidence" value="ECO:0007669"/>
    <property type="project" value="UniProtKB-UniRule"/>
</dbReference>
<evidence type="ECO:0000256" key="5">
    <source>
        <dbReference type="PROSITE-ProRule" id="PRU00309"/>
    </source>
</evidence>
<evidence type="ECO:0000256" key="4">
    <source>
        <dbReference type="ARBA" id="ARBA00023125"/>
    </source>
</evidence>
<comment type="function">
    <text evidence="6">DNA-binding transcription regulator that regulates endothelial cell proliferation and G1/S cell-cycle progression. Specifically binds the 5'-[AT]NTNN[GT]GGCA[AGT]-3' core DNA sequence and acts by modulating expression of pRB-E2F cell-cycle target genes.</text>
</comment>
<keyword evidence="9" id="KW-1185">Reference proteome</keyword>
<dbReference type="GO" id="GO:0003700">
    <property type="term" value="F:DNA-binding transcription factor activity"/>
    <property type="evidence" value="ECO:0007669"/>
    <property type="project" value="UniProtKB-UniRule"/>
</dbReference>
<keyword evidence="4 5" id="KW-0238">DNA-binding</keyword>
<dbReference type="PANTHER" id="PTHR46600:SF11">
    <property type="entry name" value="THAP DOMAIN-CONTAINING PROTEIN 10"/>
    <property type="match status" value="1"/>
</dbReference>
<evidence type="ECO:0000256" key="6">
    <source>
        <dbReference type="RuleBase" id="RU369073"/>
    </source>
</evidence>
<dbReference type="PROSITE" id="PS50950">
    <property type="entry name" value="ZF_THAP"/>
    <property type="match status" value="1"/>
</dbReference>
<dbReference type="InterPro" id="IPR006612">
    <property type="entry name" value="THAP_Znf"/>
</dbReference>
<dbReference type="SUPFAM" id="SSF57716">
    <property type="entry name" value="Glucocorticoid receptor-like (DNA-binding domain)"/>
    <property type="match status" value="1"/>
</dbReference>
<evidence type="ECO:0000313" key="8">
    <source>
        <dbReference type="Ensembl" id="ENSSORP00005039678.1"/>
    </source>
</evidence>
<dbReference type="AlphaFoldDB" id="A0A673BH58"/>
<keyword evidence="6" id="KW-0175">Coiled coil</keyword>
<dbReference type="SMART" id="SM00980">
    <property type="entry name" value="THAP"/>
    <property type="match status" value="1"/>
</dbReference>
<comment type="similarity">
    <text evidence="6">Belongs to the THAP1 family.</text>
</comment>
<keyword evidence="3" id="KW-0862">Zinc</keyword>
<dbReference type="Pfam" id="PF05485">
    <property type="entry name" value="THAP"/>
    <property type="match status" value="1"/>
</dbReference>
<sequence>MKRSAPPWQSTSWTTNMAKARHASCGVVGCTHQHDSLFLLPTSEPLCKKWLDSICDGHGPNNIPKRLYVCAQHFTDECFFNMGPYSSGLAQRLQIKKDAVPTLRDPSTSRGEGEWAWTDAFICIPGSRPRNSLF</sequence>
<reference evidence="8" key="1">
    <citation type="submission" date="2019-06" db="EMBL/GenBank/DDBJ databases">
        <authorList>
            <consortium name="Wellcome Sanger Institute Data Sharing"/>
        </authorList>
    </citation>
    <scope>NUCLEOTIDE SEQUENCE [LARGE SCALE GENOMIC DNA]</scope>
</reference>
<proteinExistence type="inferred from homology"/>
<keyword evidence="6" id="KW-0539">Nucleus</keyword>
<reference evidence="8" key="3">
    <citation type="submission" date="2025-09" db="UniProtKB">
        <authorList>
            <consortium name="Ensembl"/>
        </authorList>
    </citation>
    <scope>IDENTIFICATION</scope>
</reference>
<keyword evidence="1" id="KW-0479">Metal-binding</keyword>
<name>A0A673BH58_9TELE</name>
<protein>
    <recommendedName>
        <fullName evidence="6">THAP domain-containing protein 1</fullName>
    </recommendedName>
</protein>
<dbReference type="SMART" id="SM00692">
    <property type="entry name" value="DM3"/>
    <property type="match status" value="1"/>
</dbReference>
<dbReference type="Ensembl" id="ENSSORT00005040690.1">
    <property type="protein sequence ID" value="ENSSORP00005039678.1"/>
    <property type="gene ID" value="ENSSORG00005018512.1"/>
</dbReference>
<feature type="domain" description="THAP-type" evidence="7">
    <location>
        <begin position="17"/>
        <end position="104"/>
    </location>
</feature>
<dbReference type="InParanoid" id="A0A673BH58"/>
<keyword evidence="6" id="KW-0131">Cell cycle</keyword>
<keyword evidence="6" id="KW-0805">Transcription regulation</keyword>
<accession>A0A673BH58</accession>
<evidence type="ECO:0000256" key="1">
    <source>
        <dbReference type="ARBA" id="ARBA00022723"/>
    </source>
</evidence>
<dbReference type="GO" id="GO:0001935">
    <property type="term" value="P:endothelial cell proliferation"/>
    <property type="evidence" value="ECO:0007669"/>
    <property type="project" value="UniProtKB-UniRule"/>
</dbReference>
<dbReference type="GO" id="GO:0005654">
    <property type="term" value="C:nucleoplasm"/>
    <property type="evidence" value="ECO:0007669"/>
    <property type="project" value="UniProtKB-SubCell"/>
</dbReference>
<evidence type="ECO:0000313" key="9">
    <source>
        <dbReference type="Proteomes" id="UP000472271"/>
    </source>
</evidence>
<reference evidence="8" key="2">
    <citation type="submission" date="2025-08" db="UniProtKB">
        <authorList>
            <consortium name="Ensembl"/>
        </authorList>
    </citation>
    <scope>IDENTIFICATION</scope>
</reference>
<evidence type="ECO:0000256" key="2">
    <source>
        <dbReference type="ARBA" id="ARBA00022771"/>
    </source>
</evidence>